<evidence type="ECO:0000313" key="4">
    <source>
        <dbReference type="EMBL" id="MBC9812155.1"/>
    </source>
</evidence>
<feature type="signal peptide" evidence="2">
    <location>
        <begin position="1"/>
        <end position="20"/>
    </location>
</feature>
<accession>A0A8J6PE64</accession>
<evidence type="ECO:0000256" key="2">
    <source>
        <dbReference type="SAM" id="SignalP"/>
    </source>
</evidence>
<organism evidence="4 5">
    <name type="scientific">Taishania pollutisoli</name>
    <dbReference type="NCBI Taxonomy" id="2766479"/>
    <lineage>
        <taxon>Bacteria</taxon>
        <taxon>Pseudomonadati</taxon>
        <taxon>Bacteroidota</taxon>
        <taxon>Flavobacteriia</taxon>
        <taxon>Flavobacteriales</taxon>
        <taxon>Crocinitomicaceae</taxon>
        <taxon>Taishania</taxon>
    </lineage>
</organism>
<evidence type="ECO:0000313" key="5">
    <source>
        <dbReference type="Proteomes" id="UP000652681"/>
    </source>
</evidence>
<dbReference type="EMBL" id="JACVEL010000003">
    <property type="protein sequence ID" value="MBC9812155.1"/>
    <property type="molecule type" value="Genomic_DNA"/>
</dbReference>
<dbReference type="Pfam" id="PF13205">
    <property type="entry name" value="Big_5"/>
    <property type="match status" value="1"/>
</dbReference>
<gene>
    <name evidence="4" type="ORF">H9Y05_06645</name>
</gene>
<dbReference type="InterPro" id="IPR032812">
    <property type="entry name" value="SbsA_Ig"/>
</dbReference>
<evidence type="ECO:0000259" key="3">
    <source>
        <dbReference type="Pfam" id="PF13205"/>
    </source>
</evidence>
<dbReference type="AlphaFoldDB" id="A0A8J6PE64"/>
<feature type="domain" description="SbsA Ig-like" evidence="3">
    <location>
        <begin position="31"/>
        <end position="126"/>
    </location>
</feature>
<evidence type="ECO:0000256" key="1">
    <source>
        <dbReference type="ARBA" id="ARBA00022729"/>
    </source>
</evidence>
<keyword evidence="1 2" id="KW-0732">Signal</keyword>
<keyword evidence="5" id="KW-1185">Reference proteome</keyword>
<protein>
    <submittedName>
        <fullName evidence="4">Ig-like domain-containing protein</fullName>
    </submittedName>
</protein>
<dbReference type="RefSeq" id="WP_163490095.1">
    <property type="nucleotide sequence ID" value="NZ_JACVEL010000003.1"/>
</dbReference>
<comment type="caution">
    <text evidence="4">The sequence shown here is derived from an EMBL/GenBank/DDBJ whole genome shotgun (WGS) entry which is preliminary data.</text>
</comment>
<dbReference type="Proteomes" id="UP000652681">
    <property type="component" value="Unassembled WGS sequence"/>
</dbReference>
<name>A0A8J6PE64_9FLAO</name>
<sequence>MHMVIRYFIGLLLLASCAQVQTLSGGPEDGNAPVPLGIVPANETVNFSGRAIAISFDEYVKLNNPNQTISMIPNDAKITAELKDKTLLLYWEEQLRENTTYSIFLNKTVRDITESNDSIMQLVFSTGPYIDSLSYTTYVVDAKDGLPKKNMVVGLFDHPDSLKPIYFAQTDHTGKAKLNYLKEGSYYLRAFEDGSKQGKIGKTDAVAFKEAVVQPDTNFVDTLPMRMFSPLPKPDVTTFKYEAPGTFVVGANRSLKNAEIKLNGNEIPQNQIKYIEKDSLLLVIRPGEENPVVLSVTTDEWTDTVRTRIPPIRTKVQRITHAKADYFPGQPIVFTVQDLIDGVDTSGITVVNLKDSSELTNYTYQVVSSNELHLFIPDFDGEKLKISMQPGTVKASEDWTFSPYEQVFTKRTSKEFGILNVKIDGYSEPVVVEMLFKNAVLNRKIVTESTTLRFEQLEPGEYTFRIIADSNGNGQWDTGNFEEKIQPEEIHLFSTPTKVRANWEIEVELVPLSTAGK</sequence>
<dbReference type="PROSITE" id="PS51257">
    <property type="entry name" value="PROKAR_LIPOPROTEIN"/>
    <property type="match status" value="1"/>
</dbReference>
<proteinExistence type="predicted"/>
<reference evidence="4" key="1">
    <citation type="submission" date="2020-09" db="EMBL/GenBank/DDBJ databases">
        <title>Taishania pollutisoli gen. nov., sp. nov., Isolated from Tetrabromobisphenol A-Contaminated Soil.</title>
        <authorList>
            <person name="Chen Q."/>
        </authorList>
    </citation>
    <scope>NUCLEOTIDE SEQUENCE</scope>
    <source>
        <strain evidence="4">CZZ-1</strain>
    </source>
</reference>
<feature type="chain" id="PRO_5035161264" evidence="2">
    <location>
        <begin position="21"/>
        <end position="517"/>
    </location>
</feature>
<dbReference type="SUPFAM" id="SSF49478">
    <property type="entry name" value="Cna protein B-type domain"/>
    <property type="match status" value="1"/>
</dbReference>